<dbReference type="RefSeq" id="WP_119593592.1">
    <property type="nucleotide sequence ID" value="NZ_QXFM01000117.1"/>
</dbReference>
<feature type="domain" description="DUF6644" evidence="2">
    <location>
        <begin position="30"/>
        <end position="161"/>
    </location>
</feature>
<proteinExistence type="predicted"/>
<evidence type="ECO:0000313" key="3">
    <source>
        <dbReference type="EMBL" id="RIV82603.1"/>
    </source>
</evidence>
<keyword evidence="4" id="KW-1185">Reference proteome</keyword>
<keyword evidence="1" id="KW-0472">Membrane</keyword>
<keyword evidence="1" id="KW-0812">Transmembrane</keyword>
<sequence length="162" mass="17763">MSMTSFSDWLYATQFSTALRETTWVIPNLQTIHIIAIAVVIGSAIATELRMAGIFATDRPLPDVLHRYLPWMKWALVVLLLTGALLVIAEPGRTLNNTLFWIKMALVAGASLVTLRARRSLVLATAGGSSAITVPEASRGLSWLMLLVWCAIIFCGRFIAYA</sequence>
<gene>
    <name evidence="3" type="ORF">D2V17_14915</name>
</gene>
<feature type="transmembrane region" description="Helical" evidence="1">
    <location>
        <begin position="100"/>
        <end position="119"/>
    </location>
</feature>
<feature type="transmembrane region" description="Helical" evidence="1">
    <location>
        <begin position="140"/>
        <end position="160"/>
    </location>
</feature>
<feature type="transmembrane region" description="Helical" evidence="1">
    <location>
        <begin position="32"/>
        <end position="56"/>
    </location>
</feature>
<comment type="caution">
    <text evidence="3">The sequence shown here is derived from an EMBL/GenBank/DDBJ whole genome shotgun (WGS) entry which is preliminary data.</text>
</comment>
<reference evidence="3 4" key="1">
    <citation type="submission" date="2018-08" db="EMBL/GenBank/DDBJ databases">
        <title>Erythrobacter zhengii sp.nov., a bacterium isolated from deep-sea sediment.</title>
        <authorList>
            <person name="Fang C."/>
            <person name="Wu Y.-H."/>
            <person name="Sun C."/>
            <person name="Wang H."/>
            <person name="Cheng H."/>
            <person name="Meng F.-X."/>
            <person name="Wang C.-S."/>
            <person name="Xu X.-W."/>
        </authorList>
    </citation>
    <scope>NUCLEOTIDE SEQUENCE [LARGE SCALE GENOMIC DNA]</scope>
    <source>
        <strain evidence="3 4">CCTCC AB 2015396</strain>
    </source>
</reference>
<dbReference type="InterPro" id="IPR046586">
    <property type="entry name" value="DUF6644"/>
</dbReference>
<evidence type="ECO:0000313" key="4">
    <source>
        <dbReference type="Proteomes" id="UP000265366"/>
    </source>
</evidence>
<dbReference type="Proteomes" id="UP000265366">
    <property type="component" value="Unassembled WGS sequence"/>
</dbReference>
<accession>A0A3A1P107</accession>
<dbReference type="AlphaFoldDB" id="A0A3A1P107"/>
<dbReference type="Pfam" id="PF20349">
    <property type="entry name" value="DUF6644"/>
    <property type="match status" value="1"/>
</dbReference>
<keyword evidence="1" id="KW-1133">Transmembrane helix</keyword>
<feature type="transmembrane region" description="Helical" evidence="1">
    <location>
        <begin position="68"/>
        <end position="88"/>
    </location>
</feature>
<evidence type="ECO:0000259" key="2">
    <source>
        <dbReference type="Pfam" id="PF20349"/>
    </source>
</evidence>
<dbReference type="EMBL" id="QXFM01000117">
    <property type="protein sequence ID" value="RIV82603.1"/>
    <property type="molecule type" value="Genomic_DNA"/>
</dbReference>
<organism evidence="3 4">
    <name type="scientific">Aurantiacibacter xanthus</name>
    <dbReference type="NCBI Taxonomy" id="1784712"/>
    <lineage>
        <taxon>Bacteria</taxon>
        <taxon>Pseudomonadati</taxon>
        <taxon>Pseudomonadota</taxon>
        <taxon>Alphaproteobacteria</taxon>
        <taxon>Sphingomonadales</taxon>
        <taxon>Erythrobacteraceae</taxon>
        <taxon>Aurantiacibacter</taxon>
    </lineage>
</organism>
<name>A0A3A1P107_9SPHN</name>
<protein>
    <recommendedName>
        <fullName evidence="2">DUF6644 domain-containing protein</fullName>
    </recommendedName>
</protein>
<dbReference type="OrthoDB" id="7424236at2"/>
<evidence type="ECO:0000256" key="1">
    <source>
        <dbReference type="SAM" id="Phobius"/>
    </source>
</evidence>